<comment type="caution">
    <text evidence="2">The sequence shown here is derived from an EMBL/GenBank/DDBJ whole genome shotgun (WGS) entry which is preliminary data.</text>
</comment>
<dbReference type="AlphaFoldDB" id="A0A8E0R166"/>
<feature type="domain" description="Heterokaryon incompatibility" evidence="1">
    <location>
        <begin position="306"/>
        <end position="417"/>
    </location>
</feature>
<gene>
    <name evidence="2" type="ORF">Aud_009543</name>
</gene>
<evidence type="ECO:0000313" key="2">
    <source>
        <dbReference type="EMBL" id="GIC93064.1"/>
    </source>
</evidence>
<dbReference type="PANTHER" id="PTHR39596">
    <property type="match status" value="1"/>
</dbReference>
<accession>A0A8E0R166</accession>
<reference evidence="2" key="2">
    <citation type="submission" date="2021-01" db="EMBL/GenBank/DDBJ databases">
        <title>Pan-genome distribution and transcriptional activeness of fungal secondary metabolism genes in Aspergillus section Fumigati.</title>
        <authorList>
            <person name="Takahashi H."/>
            <person name="Umemura M."/>
            <person name="Ninomiya A."/>
            <person name="Kusuya Y."/>
            <person name="Urayama S."/>
            <person name="Shimizu M."/>
            <person name="Watanabe A."/>
            <person name="Kamei K."/>
            <person name="Yaguchi T."/>
            <person name="Hagiwara D."/>
        </authorList>
    </citation>
    <scope>NUCLEOTIDE SEQUENCE</scope>
    <source>
        <strain evidence="2">IFM 46973</strain>
    </source>
</reference>
<dbReference type="RefSeq" id="XP_043150330.1">
    <property type="nucleotide sequence ID" value="XM_043294395.1"/>
</dbReference>
<name>A0A8E0R166_9EURO</name>
<protein>
    <recommendedName>
        <fullName evidence="1">Heterokaryon incompatibility domain-containing protein</fullName>
    </recommendedName>
</protein>
<reference evidence="2" key="1">
    <citation type="journal article" date="2015" name="Genome Announc.">
        <title>Draft Genome Sequence of the Pathogenic Filamentous Fungus Aspergillus udagawae Strain IFM 46973T.</title>
        <authorList>
            <person name="Kusuya Y."/>
            <person name="Takahashi-Nakaguchi A."/>
            <person name="Takahashi H."/>
            <person name="Yaguchi T."/>
        </authorList>
    </citation>
    <scope>NUCLEOTIDE SEQUENCE</scope>
    <source>
        <strain evidence="2">IFM 46973</strain>
    </source>
</reference>
<organism evidence="2 3">
    <name type="scientific">Aspergillus udagawae</name>
    <dbReference type="NCBI Taxonomy" id="91492"/>
    <lineage>
        <taxon>Eukaryota</taxon>
        <taxon>Fungi</taxon>
        <taxon>Dikarya</taxon>
        <taxon>Ascomycota</taxon>
        <taxon>Pezizomycotina</taxon>
        <taxon>Eurotiomycetes</taxon>
        <taxon>Eurotiomycetidae</taxon>
        <taxon>Eurotiales</taxon>
        <taxon>Aspergillaceae</taxon>
        <taxon>Aspergillus</taxon>
        <taxon>Aspergillus subgen. Fumigati</taxon>
    </lineage>
</organism>
<sequence length="777" mass="89351">MADHLFSPDEPSKPIRIEYHGPLYDGGDWDEYPTRNGWESEPGTQRFPPGQIPQEFQPAIECWLYFGMLHYVFGDQLNQCDFLLRESENDEEGQQQYISTKYLERYVGSTEKWQNTGLGARSFGIVRRVCEHLQRYHQYIRAEMCFAIQLACQALWSVAEKRDGPQTDSGTVKLWLFPRDREAEQMVRGGWCPLDAEKCRKIGVEVDTPAYLLQLQRKKPAWNKRTHERCKKTECVADNVDESLYVTRHLQEDCKCEHLHADVEKLHEVLLGGGIPLVQITPRVEDEPDNQGYEINIVKKRVNKRYVAVSHVWADGLGNPHANSLPTCQLGLLYERARLLLTDKEYVPQNDTGSFRPLHTAAARFAHFAGNWRGDSSVLLWIDTLCIPHEREVRGLAIQRIRDVYVGAYRTMLLDSEIKQVDSRSASNLELVLRVLYCSGWIRRLWTLQEGLAAKSRLYVILADKAVNISTIADELFAKLSQGKLPIFQEKIARYAAGVWYQYFQGSIEYASKFDRFVNAVTGPYFDIFVDDNASISQFKLVSWNWYNVATRASSKDGDRPIVLAGVLNLDVKKILKVKGADNRMWKLYSMLDGFPSDVLFHDEPRFEEDGARWAIKVCRFTEEIRYLTGGRGLITPWGLHVTQYRSWIFPSRMVFDLRRIDDDDMQQVWEQWLTDCHISFEGVGEVLHLGTKIPIDFKPDETHGIIVREYKHGRPGTTHPCVSVSLKRAENEVHYARYSSLGTVKSFTIGASSLPDEGYLVGGTWDDLQKRDWVVG</sequence>
<evidence type="ECO:0000313" key="3">
    <source>
        <dbReference type="Proteomes" id="UP000036893"/>
    </source>
</evidence>
<dbReference type="Proteomes" id="UP000036893">
    <property type="component" value="Unassembled WGS sequence"/>
</dbReference>
<proteinExistence type="predicted"/>
<dbReference type="EMBL" id="BBXM02000008">
    <property type="protein sequence ID" value="GIC93064.1"/>
    <property type="molecule type" value="Genomic_DNA"/>
</dbReference>
<evidence type="ECO:0000259" key="1">
    <source>
        <dbReference type="Pfam" id="PF06985"/>
    </source>
</evidence>
<dbReference type="Pfam" id="PF06985">
    <property type="entry name" value="HET"/>
    <property type="match status" value="1"/>
</dbReference>
<dbReference type="PANTHER" id="PTHR39596:SF2">
    <property type="entry name" value="HET DOMAIN PROTEIN (AFU_ORTHOLOGUE AFUA_1G17550)-RELATED"/>
    <property type="match status" value="1"/>
</dbReference>
<dbReference type="GeneID" id="66997020"/>
<dbReference type="InterPro" id="IPR010730">
    <property type="entry name" value="HET"/>
</dbReference>